<evidence type="ECO:0000313" key="3">
    <source>
        <dbReference type="Proteomes" id="UP001152759"/>
    </source>
</evidence>
<proteinExistence type="predicted"/>
<reference evidence="2" key="1">
    <citation type="submission" date="2021-12" db="EMBL/GenBank/DDBJ databases">
        <authorList>
            <person name="King R."/>
        </authorList>
    </citation>
    <scope>NUCLEOTIDE SEQUENCE</scope>
</reference>
<feature type="compositionally biased region" description="Basic and acidic residues" evidence="1">
    <location>
        <begin position="32"/>
        <end position="41"/>
    </location>
</feature>
<dbReference type="Proteomes" id="UP001152759">
    <property type="component" value="Chromosome 4"/>
</dbReference>
<feature type="region of interest" description="Disordered" evidence="1">
    <location>
        <begin position="1"/>
        <end position="71"/>
    </location>
</feature>
<dbReference type="InterPro" id="IPR026680">
    <property type="entry name" value="CCDC137"/>
</dbReference>
<accession>A0A9P0ABS2</accession>
<evidence type="ECO:0000256" key="1">
    <source>
        <dbReference type="SAM" id="MobiDB-lite"/>
    </source>
</evidence>
<dbReference type="PANTHER" id="PTHR21838:SF2">
    <property type="entry name" value="COILED-COIL DOMAIN-CONTAINING PROTEIN 137"/>
    <property type="match status" value="1"/>
</dbReference>
<gene>
    <name evidence="2" type="ORF">BEMITA_LOCUS7320</name>
</gene>
<evidence type="ECO:0000313" key="2">
    <source>
        <dbReference type="EMBL" id="CAH0388406.1"/>
    </source>
</evidence>
<dbReference type="PANTHER" id="PTHR21838">
    <property type="entry name" value="COILED-COIL DOMAIN-CONTAINING PROTEIN 137"/>
    <property type="match status" value="1"/>
</dbReference>
<keyword evidence="3" id="KW-1185">Reference proteome</keyword>
<feature type="region of interest" description="Disordered" evidence="1">
    <location>
        <begin position="181"/>
        <end position="222"/>
    </location>
</feature>
<organism evidence="2 3">
    <name type="scientific">Bemisia tabaci</name>
    <name type="common">Sweetpotato whitefly</name>
    <name type="synonym">Aleurodes tabaci</name>
    <dbReference type="NCBI Taxonomy" id="7038"/>
    <lineage>
        <taxon>Eukaryota</taxon>
        <taxon>Metazoa</taxon>
        <taxon>Ecdysozoa</taxon>
        <taxon>Arthropoda</taxon>
        <taxon>Hexapoda</taxon>
        <taxon>Insecta</taxon>
        <taxon>Pterygota</taxon>
        <taxon>Neoptera</taxon>
        <taxon>Paraneoptera</taxon>
        <taxon>Hemiptera</taxon>
        <taxon>Sternorrhyncha</taxon>
        <taxon>Aleyrodoidea</taxon>
        <taxon>Aleyrodidae</taxon>
        <taxon>Aleyrodinae</taxon>
        <taxon>Bemisia</taxon>
    </lineage>
</organism>
<feature type="compositionally biased region" description="Basic and acidic residues" evidence="1">
    <location>
        <begin position="196"/>
        <end position="214"/>
    </location>
</feature>
<feature type="compositionally biased region" description="Basic and acidic residues" evidence="1">
    <location>
        <begin position="56"/>
        <end position="66"/>
    </location>
</feature>
<dbReference type="GO" id="GO:0005634">
    <property type="term" value="C:nucleus"/>
    <property type="evidence" value="ECO:0007669"/>
    <property type="project" value="TreeGrafter"/>
</dbReference>
<feature type="compositionally biased region" description="Basic residues" evidence="1">
    <location>
        <begin position="1"/>
        <end position="31"/>
    </location>
</feature>
<sequence>MKTKKLKQIGNYKYKKHEKKKFGAHSKKKANYRAEKLEMKQLKKKLDKKDQKKKGKESADKPKVELPELSGKKLKNYKIAQKKKAKKEKEKLKKIEKREDAVLNAKDHVEFGEVVHGPPELTSRPRGMEAPVNDQRNGLLLLEKFQTSMDKRKCTNASSSSVFGKRQKLSKERLKELEDERNRVINSYRSMKSKRKPETNIRDGPSEKKYKLHSDFGPADDV</sequence>
<feature type="compositionally biased region" description="Basic residues" evidence="1">
    <location>
        <begin position="42"/>
        <end position="55"/>
    </location>
</feature>
<feature type="region of interest" description="Disordered" evidence="1">
    <location>
        <begin position="110"/>
        <end position="134"/>
    </location>
</feature>
<dbReference type="EMBL" id="OU963865">
    <property type="protein sequence ID" value="CAH0388406.1"/>
    <property type="molecule type" value="Genomic_DNA"/>
</dbReference>
<dbReference type="KEGG" id="btab:109035431"/>
<name>A0A9P0ABS2_BEMTA</name>
<dbReference type="AlphaFoldDB" id="A0A9P0ABS2"/>
<protein>
    <submittedName>
        <fullName evidence="2">Uncharacterized protein</fullName>
    </submittedName>
</protein>